<evidence type="ECO:0000313" key="2">
    <source>
        <dbReference type="EMBL" id="KAF1917729.1"/>
    </source>
</evidence>
<sequence length="544" mass="61795">MSDADQSYLLSKGYPSVNVLDGMTIRAGNAPRLALRAALAPSSQKQIRYTGVWRSMFMRTSTKAVDVVYSIMGIFNLNIDPFKKNRDPTFMFNDLIRKTAASPNIGAWAWLSIGGVTGNDIPPDPASRIIPRFPHDELNIAATSNKPPEMEFAGRWEWVGHHVDRSPFYIKSTGGYNTNHNINFMTHSQPHILNATMIPINQKPTSPTTKRVNTVGRKGVTRNKSMLKLLSKTAECIYSGDLIGEWKGAGSIQAVFVGTVGDMRKSSFKIATATPLRDYTGWKYFLFFKYRRSEKRWYVVANGVWNAPTWTPSLRSRVIFNVGRFAQHRFRKWRANDSEWVDQRYRRFKHSYGVEALHEWLCTDSGKRKIEWIGSKRSKPPLITASNQWYDYKFCYDKMKEVVPSDSSDDDTDGDSEEDHQDNDQIAKDDNAPLDALLKKGHIHHLRVLSCSVKSSRAPHTSTVRTHKKIIQQGIMPMTYSYGGWSKAVHVKLSKCNVEGLMIPNPWEGSGTLLKYQVRILFGNRVMYAPGQTTPVRNEDSLLT</sequence>
<dbReference type="AlphaFoldDB" id="A0A6A5QQQ7"/>
<dbReference type="OrthoDB" id="3778324at2759"/>
<gene>
    <name evidence="2" type="ORF">BDU57DRAFT_493968</name>
</gene>
<protein>
    <submittedName>
        <fullName evidence="2">Uncharacterized protein</fullName>
    </submittedName>
</protein>
<name>A0A6A5QQQ7_AMPQU</name>
<feature type="region of interest" description="Disordered" evidence="1">
    <location>
        <begin position="403"/>
        <end position="428"/>
    </location>
</feature>
<dbReference type="Proteomes" id="UP000800096">
    <property type="component" value="Unassembled WGS sequence"/>
</dbReference>
<accession>A0A6A5QQQ7</accession>
<proteinExistence type="predicted"/>
<organism evidence="2 3">
    <name type="scientific">Ampelomyces quisqualis</name>
    <name type="common">Powdery mildew agent</name>
    <dbReference type="NCBI Taxonomy" id="50730"/>
    <lineage>
        <taxon>Eukaryota</taxon>
        <taxon>Fungi</taxon>
        <taxon>Dikarya</taxon>
        <taxon>Ascomycota</taxon>
        <taxon>Pezizomycotina</taxon>
        <taxon>Dothideomycetes</taxon>
        <taxon>Pleosporomycetidae</taxon>
        <taxon>Pleosporales</taxon>
        <taxon>Pleosporineae</taxon>
        <taxon>Phaeosphaeriaceae</taxon>
        <taxon>Ampelomyces</taxon>
    </lineage>
</organism>
<evidence type="ECO:0000256" key="1">
    <source>
        <dbReference type="SAM" id="MobiDB-lite"/>
    </source>
</evidence>
<reference evidence="2" key="1">
    <citation type="journal article" date="2020" name="Stud. Mycol.">
        <title>101 Dothideomycetes genomes: a test case for predicting lifestyles and emergence of pathogens.</title>
        <authorList>
            <person name="Haridas S."/>
            <person name="Albert R."/>
            <person name="Binder M."/>
            <person name="Bloem J."/>
            <person name="Labutti K."/>
            <person name="Salamov A."/>
            <person name="Andreopoulos B."/>
            <person name="Baker S."/>
            <person name="Barry K."/>
            <person name="Bills G."/>
            <person name="Bluhm B."/>
            <person name="Cannon C."/>
            <person name="Castanera R."/>
            <person name="Culley D."/>
            <person name="Daum C."/>
            <person name="Ezra D."/>
            <person name="Gonzalez J."/>
            <person name="Henrissat B."/>
            <person name="Kuo A."/>
            <person name="Liang C."/>
            <person name="Lipzen A."/>
            <person name="Lutzoni F."/>
            <person name="Magnuson J."/>
            <person name="Mondo S."/>
            <person name="Nolan M."/>
            <person name="Ohm R."/>
            <person name="Pangilinan J."/>
            <person name="Park H.-J."/>
            <person name="Ramirez L."/>
            <person name="Alfaro M."/>
            <person name="Sun H."/>
            <person name="Tritt A."/>
            <person name="Yoshinaga Y."/>
            <person name="Zwiers L.-H."/>
            <person name="Turgeon B."/>
            <person name="Goodwin S."/>
            <person name="Spatafora J."/>
            <person name="Crous P."/>
            <person name="Grigoriev I."/>
        </authorList>
    </citation>
    <scope>NUCLEOTIDE SEQUENCE</scope>
    <source>
        <strain evidence="2">HMLAC05119</strain>
    </source>
</reference>
<feature type="compositionally biased region" description="Acidic residues" evidence="1">
    <location>
        <begin position="407"/>
        <end position="421"/>
    </location>
</feature>
<evidence type="ECO:0000313" key="3">
    <source>
        <dbReference type="Proteomes" id="UP000800096"/>
    </source>
</evidence>
<dbReference type="EMBL" id="ML979134">
    <property type="protein sequence ID" value="KAF1917729.1"/>
    <property type="molecule type" value="Genomic_DNA"/>
</dbReference>
<keyword evidence="3" id="KW-1185">Reference proteome</keyword>